<dbReference type="EMBL" id="LQQO01000012">
    <property type="protein sequence ID" value="KZE15324.1"/>
    <property type="molecule type" value="Genomic_DNA"/>
</dbReference>
<accession>A0ABR5YCE3</accession>
<evidence type="ECO:0000313" key="3">
    <source>
        <dbReference type="Proteomes" id="UP000076609"/>
    </source>
</evidence>
<keyword evidence="3" id="KW-1185">Reference proteome</keyword>
<feature type="region of interest" description="Disordered" evidence="1">
    <location>
        <begin position="34"/>
        <end position="100"/>
    </location>
</feature>
<dbReference type="Proteomes" id="UP000076609">
    <property type="component" value="Unassembled WGS sequence"/>
</dbReference>
<protein>
    <submittedName>
        <fullName evidence="2">Uncharacterized protein</fullName>
    </submittedName>
</protein>
<name>A0ABR5YCE3_9SPHN</name>
<feature type="compositionally biased region" description="Low complexity" evidence="1">
    <location>
        <begin position="84"/>
        <end position="100"/>
    </location>
</feature>
<organism evidence="2 3">
    <name type="scientific">Sphingomonas hankookensis</name>
    <dbReference type="NCBI Taxonomy" id="563996"/>
    <lineage>
        <taxon>Bacteria</taxon>
        <taxon>Pseudomonadati</taxon>
        <taxon>Pseudomonadota</taxon>
        <taxon>Alphaproteobacteria</taxon>
        <taxon>Sphingomonadales</taxon>
        <taxon>Sphingomonadaceae</taxon>
        <taxon>Sphingomonas</taxon>
    </lineage>
</organism>
<feature type="compositionally biased region" description="Pro residues" evidence="1">
    <location>
        <begin position="44"/>
        <end position="60"/>
    </location>
</feature>
<reference evidence="3" key="1">
    <citation type="submission" date="2016-01" db="EMBL/GenBank/DDBJ databases">
        <title>Draft genome of Chromobacterium sp. F49.</title>
        <authorList>
            <person name="Hong K.W."/>
        </authorList>
    </citation>
    <scope>NUCLEOTIDE SEQUENCE [LARGE SCALE GENOMIC DNA]</scope>
    <source>
        <strain evidence="3">CN3</strain>
    </source>
</reference>
<comment type="caution">
    <text evidence="2">The sequence shown here is derived from an EMBL/GenBank/DDBJ whole genome shotgun (WGS) entry which is preliminary data.</text>
</comment>
<proteinExistence type="predicted"/>
<evidence type="ECO:0000313" key="2">
    <source>
        <dbReference type="EMBL" id="KZE15324.1"/>
    </source>
</evidence>
<dbReference type="RefSeq" id="WP_066689804.1">
    <property type="nucleotide sequence ID" value="NZ_CP117025.1"/>
</dbReference>
<sequence>MKTSPTDRLRVGIAAAALIAVAVPAIGQDVPESLLPPGFGDAPAPAPTPTPRASPRPTAPGAPNFAPAAPIVQPLPGVPGVPGGTPTPQPSASATPSPISPEALRQYELPDYARRSTASIGIAGRGGAFDGKAFGTGDGPWLQRIMRSLDAPVVSRWVSIGLRRALVSDTATPAGVDGADFAAERAWLLVRMGEAAPARALVQSVDIDNYTPKLFQIAMQAMLATGDPGGLCPLTAPAMQVSNERGWRLANAICLGLKGEAREAGRIVDQARRQAPGGGAIDVALAEKLVGKGAQGRRAATIEWDGIDRLTAWRYGMAAASATPVPAGLFGGVGPQVRYWHATAPQFAPNVRLADADLAAAQGVLSSEALVDLYAQLSSDEDATSTQTALATDLRTAFTGNDAGRLAMLRQFWEPAITTELGYARRVLTARAAAMIAPVADHAGDADQLIASMLTAGLDLPALRWRGIVPVGSDGWAMLTVADPMGRSVAPGTVSDYAGQNARKGQLLFAALAGLGRLPRDQVAAMARDLNVAVGARNAWTDAIDRAGVNGEGGTVLLLAATGMQTRDWRGVPAEALFHIVAALRAAGREGEARMIAAEAIARS</sequence>
<gene>
    <name evidence="2" type="ORF">AVT10_03000</name>
</gene>
<evidence type="ECO:0000256" key="1">
    <source>
        <dbReference type="SAM" id="MobiDB-lite"/>
    </source>
</evidence>
<feature type="compositionally biased region" description="Low complexity" evidence="1">
    <location>
        <begin position="61"/>
        <end position="75"/>
    </location>
</feature>